<comment type="caution">
    <text evidence="4">The sequence shown here is derived from an EMBL/GenBank/DDBJ whole genome shotgun (WGS) entry which is preliminary data.</text>
</comment>
<dbReference type="Pfam" id="PF01494">
    <property type="entry name" value="FAD_binding_3"/>
    <property type="match status" value="2"/>
</dbReference>
<evidence type="ECO:0000313" key="4">
    <source>
        <dbReference type="EMBL" id="MFC5286517.1"/>
    </source>
</evidence>
<evidence type="ECO:0000256" key="2">
    <source>
        <dbReference type="ARBA" id="ARBA00023033"/>
    </source>
</evidence>
<evidence type="ECO:0000313" key="5">
    <source>
        <dbReference type="Proteomes" id="UP001596157"/>
    </source>
</evidence>
<organism evidence="4 5">
    <name type="scientific">Actinokineospora guangxiensis</name>
    <dbReference type="NCBI Taxonomy" id="1490288"/>
    <lineage>
        <taxon>Bacteria</taxon>
        <taxon>Bacillati</taxon>
        <taxon>Actinomycetota</taxon>
        <taxon>Actinomycetes</taxon>
        <taxon>Pseudonocardiales</taxon>
        <taxon>Pseudonocardiaceae</taxon>
        <taxon>Actinokineospora</taxon>
    </lineage>
</organism>
<dbReference type="GO" id="GO:0004497">
    <property type="term" value="F:monooxygenase activity"/>
    <property type="evidence" value="ECO:0007669"/>
    <property type="project" value="UniProtKB-KW"/>
</dbReference>
<reference evidence="5" key="1">
    <citation type="journal article" date="2019" name="Int. J. Syst. Evol. Microbiol.">
        <title>The Global Catalogue of Microorganisms (GCM) 10K type strain sequencing project: providing services to taxonomists for standard genome sequencing and annotation.</title>
        <authorList>
            <consortium name="The Broad Institute Genomics Platform"/>
            <consortium name="The Broad Institute Genome Sequencing Center for Infectious Disease"/>
            <person name="Wu L."/>
            <person name="Ma J."/>
        </authorList>
    </citation>
    <scope>NUCLEOTIDE SEQUENCE [LARGE SCALE GENOMIC DNA]</scope>
    <source>
        <strain evidence="5">CCUG 59778</strain>
    </source>
</reference>
<dbReference type="InterPro" id="IPR002938">
    <property type="entry name" value="FAD-bd"/>
</dbReference>
<sequence length="383" mass="39774">MIHIVGAGIAGLATAVALHRAGLPVRVLERADAPRSRGGGIGLTPNGMHALHHLGVGGEVAARSVVQAEGGVRTPGGRWIARSDLGFVHRRYREHVRALPRRDLTAVLTAALPADTIHYGLRAILTDPGGAHGPALLAVGGEVVASELVVAADGVHSAIRHALFPHHPGLRDCGSASWRAVVPADGLDLVPAETWGAGLRLSILPLPSDRVHFSALATDAARGGADLAALFGGWHDPVPALLDRAAGGEVHVDRITELPVPLPALHSGRVVLVGDAAHPMSPNVGLANLAVEDAVELVHRIGAPACFGDVRAGLSDYDRVRRPRVDRLARISRWTGRVVESAGPVAVAARNAATWLGGLLPEAVSRRSMDTLVGWAPPGVRPG</sequence>
<dbReference type="PANTHER" id="PTHR13789:SF309">
    <property type="entry name" value="PUTATIVE (AFU_ORTHOLOGUE AFUA_6G14510)-RELATED"/>
    <property type="match status" value="1"/>
</dbReference>
<keyword evidence="2 4" id="KW-0503">Monooxygenase</keyword>
<keyword evidence="5" id="KW-1185">Reference proteome</keyword>
<dbReference type="InterPro" id="IPR036188">
    <property type="entry name" value="FAD/NAD-bd_sf"/>
</dbReference>
<protein>
    <submittedName>
        <fullName evidence="4">FAD-dependent monooxygenase</fullName>
    </submittedName>
</protein>
<dbReference type="Proteomes" id="UP001596157">
    <property type="component" value="Unassembled WGS sequence"/>
</dbReference>
<dbReference type="InterPro" id="IPR050493">
    <property type="entry name" value="FAD-dep_Monooxygenase_BioMet"/>
</dbReference>
<dbReference type="SUPFAM" id="SSF51905">
    <property type="entry name" value="FAD/NAD(P)-binding domain"/>
    <property type="match status" value="1"/>
</dbReference>
<dbReference type="RefSeq" id="WP_378244521.1">
    <property type="nucleotide sequence ID" value="NZ_JBHSKF010000002.1"/>
</dbReference>
<evidence type="ECO:0000259" key="3">
    <source>
        <dbReference type="Pfam" id="PF01494"/>
    </source>
</evidence>
<gene>
    <name evidence="4" type="ORF">ACFPM7_05590</name>
</gene>
<name>A0ABW0EGJ2_9PSEU</name>
<evidence type="ECO:0000256" key="1">
    <source>
        <dbReference type="ARBA" id="ARBA00023002"/>
    </source>
</evidence>
<dbReference type="EMBL" id="JBHSKF010000002">
    <property type="protein sequence ID" value="MFC5286517.1"/>
    <property type="molecule type" value="Genomic_DNA"/>
</dbReference>
<feature type="domain" description="FAD-binding" evidence="3">
    <location>
        <begin position="3"/>
        <end position="182"/>
    </location>
</feature>
<feature type="domain" description="FAD-binding" evidence="3">
    <location>
        <begin position="265"/>
        <end position="330"/>
    </location>
</feature>
<dbReference type="Gene3D" id="3.50.50.60">
    <property type="entry name" value="FAD/NAD(P)-binding domain"/>
    <property type="match status" value="1"/>
</dbReference>
<dbReference type="PANTHER" id="PTHR13789">
    <property type="entry name" value="MONOOXYGENASE"/>
    <property type="match status" value="1"/>
</dbReference>
<dbReference type="PRINTS" id="PR00420">
    <property type="entry name" value="RNGMNOXGNASE"/>
</dbReference>
<keyword evidence="1" id="KW-0560">Oxidoreductase</keyword>
<proteinExistence type="predicted"/>
<accession>A0ABW0EGJ2</accession>